<feature type="transmembrane region" description="Helical" evidence="8">
    <location>
        <begin position="632"/>
        <end position="651"/>
    </location>
</feature>
<dbReference type="Gene3D" id="1.20.1640.10">
    <property type="entry name" value="Multidrug efflux transporter AcrB transmembrane domain"/>
    <property type="match status" value="2"/>
</dbReference>
<proteinExistence type="inferred from homology"/>
<dbReference type="SUPFAM" id="SSF82866">
    <property type="entry name" value="Multidrug efflux transporter AcrB transmembrane domain"/>
    <property type="match status" value="2"/>
</dbReference>
<feature type="transmembrane region" description="Helical" evidence="8">
    <location>
        <begin position="520"/>
        <end position="542"/>
    </location>
</feature>
<feature type="transmembrane region" description="Helical" evidence="8">
    <location>
        <begin position="270"/>
        <end position="294"/>
    </location>
</feature>
<comment type="similarity">
    <text evidence="2">Belongs to the resistance-nodulation-cell division (RND) (TC 2.A.6) family. MmpL subfamily.</text>
</comment>
<evidence type="ECO:0000256" key="3">
    <source>
        <dbReference type="ARBA" id="ARBA00022475"/>
    </source>
</evidence>
<evidence type="ECO:0000256" key="2">
    <source>
        <dbReference type="ARBA" id="ARBA00010157"/>
    </source>
</evidence>
<dbReference type="Proteomes" id="UP001589894">
    <property type="component" value="Unassembled WGS sequence"/>
</dbReference>
<organism evidence="10 11">
    <name type="scientific">Plantactinospora siamensis</name>
    <dbReference type="NCBI Taxonomy" id="555372"/>
    <lineage>
        <taxon>Bacteria</taxon>
        <taxon>Bacillati</taxon>
        <taxon>Actinomycetota</taxon>
        <taxon>Actinomycetes</taxon>
        <taxon>Micromonosporales</taxon>
        <taxon>Micromonosporaceae</taxon>
        <taxon>Plantactinospora</taxon>
    </lineage>
</organism>
<dbReference type="PANTHER" id="PTHR33406:SF11">
    <property type="entry name" value="MEMBRANE PROTEIN SCO6666-RELATED"/>
    <property type="match status" value="1"/>
</dbReference>
<dbReference type="PANTHER" id="PTHR33406">
    <property type="entry name" value="MEMBRANE PROTEIN MJ1562-RELATED"/>
    <property type="match status" value="1"/>
</dbReference>
<keyword evidence="11" id="KW-1185">Reference proteome</keyword>
<evidence type="ECO:0000256" key="6">
    <source>
        <dbReference type="ARBA" id="ARBA00023136"/>
    </source>
</evidence>
<dbReference type="RefSeq" id="WP_377335778.1">
    <property type="nucleotide sequence ID" value="NZ_JBHLUE010000002.1"/>
</dbReference>
<evidence type="ECO:0000256" key="7">
    <source>
        <dbReference type="SAM" id="MobiDB-lite"/>
    </source>
</evidence>
<keyword evidence="6 8" id="KW-0472">Membrane</keyword>
<feature type="transmembrane region" description="Helical" evidence="8">
    <location>
        <begin position="366"/>
        <end position="388"/>
    </location>
</feature>
<comment type="subcellular location">
    <subcellularLocation>
        <location evidence="1">Cell membrane</location>
        <topology evidence="1">Multi-pass membrane protein</topology>
    </subcellularLocation>
</comment>
<evidence type="ECO:0000256" key="5">
    <source>
        <dbReference type="ARBA" id="ARBA00022989"/>
    </source>
</evidence>
<reference evidence="10 11" key="1">
    <citation type="submission" date="2024-09" db="EMBL/GenBank/DDBJ databases">
        <authorList>
            <person name="Sun Q."/>
            <person name="Mori K."/>
        </authorList>
    </citation>
    <scope>NUCLEOTIDE SEQUENCE [LARGE SCALE GENOMIC DNA]</scope>
    <source>
        <strain evidence="10 11">TBRC 2205</strain>
    </source>
</reference>
<accession>A0ABV6NRF6</accession>
<feature type="transmembrane region" description="Helical" evidence="8">
    <location>
        <begin position="585"/>
        <end position="605"/>
    </location>
</feature>
<evidence type="ECO:0000313" key="10">
    <source>
        <dbReference type="EMBL" id="MFC0563353.1"/>
    </source>
</evidence>
<dbReference type="EMBL" id="JBHLUE010000002">
    <property type="protein sequence ID" value="MFC0563353.1"/>
    <property type="molecule type" value="Genomic_DNA"/>
</dbReference>
<feature type="transmembrane region" description="Helical" evidence="8">
    <location>
        <begin position="12"/>
        <end position="35"/>
    </location>
</feature>
<feature type="region of interest" description="Disordered" evidence="7">
    <location>
        <begin position="704"/>
        <end position="746"/>
    </location>
</feature>
<evidence type="ECO:0000256" key="4">
    <source>
        <dbReference type="ARBA" id="ARBA00022692"/>
    </source>
</evidence>
<dbReference type="InterPro" id="IPR004869">
    <property type="entry name" value="MMPL_dom"/>
</dbReference>
<feature type="compositionally biased region" description="Low complexity" evidence="7">
    <location>
        <begin position="714"/>
        <end position="725"/>
    </location>
</feature>
<feature type="transmembrane region" description="Helical" evidence="8">
    <location>
        <begin position="306"/>
        <end position="329"/>
    </location>
</feature>
<name>A0ABV6NRF6_9ACTN</name>
<evidence type="ECO:0000256" key="8">
    <source>
        <dbReference type="SAM" id="Phobius"/>
    </source>
</evidence>
<feature type="domain" description="Membrane transport protein MMPL" evidence="9">
    <location>
        <begin position="46"/>
        <end position="367"/>
    </location>
</feature>
<feature type="transmembrane region" description="Helical" evidence="8">
    <location>
        <begin position="547"/>
        <end position="565"/>
    </location>
</feature>
<feature type="transmembrane region" description="Helical" evidence="8">
    <location>
        <begin position="183"/>
        <end position="216"/>
    </location>
</feature>
<dbReference type="Pfam" id="PF03176">
    <property type="entry name" value="MMPL"/>
    <property type="match status" value="2"/>
</dbReference>
<feature type="domain" description="Membrane transport protein MMPL" evidence="9">
    <location>
        <begin position="396"/>
        <end position="701"/>
    </location>
</feature>
<keyword evidence="3" id="KW-1003">Cell membrane</keyword>
<keyword evidence="4 8" id="KW-0812">Transmembrane</keyword>
<comment type="caution">
    <text evidence="10">The sequence shown here is derived from an EMBL/GenBank/DDBJ whole genome shotgun (WGS) entry which is preliminary data.</text>
</comment>
<sequence>MFASWGSFAYRFRWLVLAVVAAAVVGAGSWGLGVFGQLSEGGYEDPGSESSRAAAAAAAALGQQGGDVIVVYTPDSGNVDDPAVAQRMATALRSLPADKVTQVTSYWSARAPQLATPDRHSALAVLTLAGDGGAKLTAFRDVKDDLTVPGVRTEIGGGAVLQDSTSHRSKTDLTRAEAVSMPIVLILLVLIFGSLVAAALPVLVGGLAVFGSLGVLHLTALHTDVNSFAVNVASLLGLGMAIDYGLFMVGRFREELAAGRTNRDAVRNTVATAGRTVIFSATLLIIALGGLLLFPQGFLKSLSYGGMAAVALAALISLTLLPALLGVLGPRIDRLSVRRRRTGARPTGPVTGGWARLARLTMRRPVLVVLPIVAGLLVLAAPIGHVRFGEVDERVLPRSDPARQAIETVKTEFPAMSGNGVEVVLRGDAGRTPDRAVAQRFATEVGAVPGVRQVTPAGARGDVAVFTATLTGSDPLTDAARNTVDGIRALSPPAGTEVLVGGTTARNVDSLDATARQLPWMVLLLAGATFLLMFLAFGSVLLPLKAVLMSALSLSATFGALVWLFQEGHGAGLLGVTPAPLEVGILVLMAAVVFGLSTDYEVFLLSRMVEARARGASTRDAITTGLARTGRVISAAALLLIVVTGAFAFASVAMMRFIGVGMIIALILDATVVRMLLVPATMRLIGDAIWWAPGPLRRLQQRAGLQESDEIDAAEPAGTTEPAAARWPGGPDANGPDADERELVRR</sequence>
<gene>
    <name evidence="10" type="ORF">ACFFHU_04125</name>
</gene>
<feature type="transmembrane region" description="Helical" evidence="8">
    <location>
        <begin position="657"/>
        <end position="677"/>
    </location>
</feature>
<dbReference type="InterPro" id="IPR050545">
    <property type="entry name" value="Mycobact_MmpL"/>
</dbReference>
<feature type="transmembrane region" description="Helical" evidence="8">
    <location>
        <begin position="228"/>
        <end position="249"/>
    </location>
</feature>
<protein>
    <submittedName>
        <fullName evidence="10">MMPL family transporter</fullName>
    </submittedName>
</protein>
<evidence type="ECO:0000256" key="1">
    <source>
        <dbReference type="ARBA" id="ARBA00004651"/>
    </source>
</evidence>
<keyword evidence="5 8" id="KW-1133">Transmembrane helix</keyword>
<evidence type="ECO:0000259" key="9">
    <source>
        <dbReference type="Pfam" id="PF03176"/>
    </source>
</evidence>
<evidence type="ECO:0000313" key="11">
    <source>
        <dbReference type="Proteomes" id="UP001589894"/>
    </source>
</evidence>